<name>A0ABT4LPT5_9PROT</name>
<accession>A0ABT4LPT5</accession>
<keyword evidence="2" id="KW-1185">Reference proteome</keyword>
<organism evidence="1 2">
    <name type="scientific">Kiloniella laminariae</name>
    <dbReference type="NCBI Taxonomy" id="454162"/>
    <lineage>
        <taxon>Bacteria</taxon>
        <taxon>Pseudomonadati</taxon>
        <taxon>Pseudomonadota</taxon>
        <taxon>Alphaproteobacteria</taxon>
        <taxon>Rhodospirillales</taxon>
        <taxon>Kiloniellaceae</taxon>
        <taxon>Kiloniella</taxon>
    </lineage>
</organism>
<evidence type="ECO:0000313" key="1">
    <source>
        <dbReference type="EMBL" id="MCZ4283148.1"/>
    </source>
</evidence>
<gene>
    <name evidence="1" type="ORF">O4H49_20385</name>
</gene>
<reference evidence="1" key="1">
    <citation type="submission" date="2022-12" db="EMBL/GenBank/DDBJ databases">
        <title>Bacterial isolates from different developmental stages of Nematostella vectensis.</title>
        <authorList>
            <person name="Fraune S."/>
        </authorList>
    </citation>
    <scope>NUCLEOTIDE SEQUENCE</scope>
    <source>
        <strain evidence="1">G21630-S1</strain>
    </source>
</reference>
<sequence>MMAKSFRLEKNNSDDIGFASTCLVAGIIDFDEFKAWLYFVMENSDEIPSYFFNILDINEKFEYTLKRQEVVGFTPSWEGTTFEENALYGIGYKRNIAYQNDVVSQISALKALSKNPHIEERFKETFPFLELPE</sequence>
<dbReference type="EMBL" id="JAPWGY010000022">
    <property type="protein sequence ID" value="MCZ4283148.1"/>
    <property type="molecule type" value="Genomic_DNA"/>
</dbReference>
<evidence type="ECO:0000313" key="2">
    <source>
        <dbReference type="Proteomes" id="UP001069802"/>
    </source>
</evidence>
<protein>
    <submittedName>
        <fullName evidence="1">Uncharacterized protein</fullName>
    </submittedName>
</protein>
<dbReference type="RefSeq" id="WP_269425268.1">
    <property type="nucleotide sequence ID" value="NZ_JAPWGY010000022.1"/>
</dbReference>
<proteinExistence type="predicted"/>
<dbReference type="Proteomes" id="UP001069802">
    <property type="component" value="Unassembled WGS sequence"/>
</dbReference>
<comment type="caution">
    <text evidence="1">The sequence shown here is derived from an EMBL/GenBank/DDBJ whole genome shotgun (WGS) entry which is preliminary data.</text>
</comment>